<feature type="domain" description="Xylanolytic transcriptional activator regulatory" evidence="2">
    <location>
        <begin position="225"/>
        <end position="419"/>
    </location>
</feature>
<reference evidence="3 4" key="1">
    <citation type="submission" date="2018-05" db="EMBL/GenBank/DDBJ databases">
        <title>Draft genome sequence of Scytalidium lignicola DSM 105466, a ubiquitous saprotrophic fungus.</title>
        <authorList>
            <person name="Buettner E."/>
            <person name="Gebauer A.M."/>
            <person name="Hofrichter M."/>
            <person name="Liers C."/>
            <person name="Kellner H."/>
        </authorList>
    </citation>
    <scope>NUCLEOTIDE SEQUENCE [LARGE SCALE GENOMIC DNA]</scope>
    <source>
        <strain evidence="3 4">DSM 105466</strain>
    </source>
</reference>
<evidence type="ECO:0000313" key="3">
    <source>
        <dbReference type="EMBL" id="RFU32207.1"/>
    </source>
</evidence>
<keyword evidence="4" id="KW-1185">Reference proteome</keyword>
<name>A0A3E2HFQ7_SCYLI</name>
<dbReference type="GO" id="GO:0008270">
    <property type="term" value="F:zinc ion binding"/>
    <property type="evidence" value="ECO:0007669"/>
    <property type="project" value="InterPro"/>
</dbReference>
<dbReference type="AlphaFoldDB" id="A0A3E2HFQ7"/>
<dbReference type="Proteomes" id="UP000258309">
    <property type="component" value="Unassembled WGS sequence"/>
</dbReference>
<dbReference type="OrthoDB" id="103819at2759"/>
<dbReference type="GO" id="GO:0003700">
    <property type="term" value="F:DNA-binding transcription factor activity"/>
    <property type="evidence" value="ECO:0007669"/>
    <property type="project" value="InterPro"/>
</dbReference>
<sequence length="627" mass="71361">MWKRIPTMFKLAKNVGGLEDRLTSIEKTLIHLKDALQNHEIQDDPLKVESEPDGLTASDMNRVDNRSPATVPREWCIENSYQQPVDRYIVRSSDDLSDRYHGPCTLYGLCNEFRDSILETQQYIIESGGENGRIKDNEILRLEKTQDILIEICSSSGIEEPFDLENDNMQILLPPKQFLAMACTSFFQQEDPALDLFCQSSFWQKVDEIYSNPLTSTDHVWALCFNNILLLVLGAEQFHTKGSIDHGLGSQFALPFISTIRCALACPKTLMRPKLINLQALVLLGVVAQKYLPPSFTEVLVAQACLLAKRMGLHQRCVTGEVTPVEKEERIKVFRLLYLKDKSLSLSLGITCWLPSFDCDMSTFFEKVPSTKPDISYRVELGRIQEDIYRIIYSPQSHRQSTSRRKIALSRIEKSLNHWLEAFAGSDSSLHTLPVETQLGFYSSRIFALRTSSDPRHKEQVVRDARIVCRLAVIADFPDDLDGIHVEDGRVNVASCLTSVSQSENGSTVIGPRVVPAAIRYQPKLHIRTVVEDFPLPAFFVLLRNIIWPILEDQRGDFQLLQAVSTLFENHDQKTQANNNTRRVLKAFQSLLAVTRVLRPELYTQQHQSPFPEQLPQVAVYFFSTIK</sequence>
<evidence type="ECO:0000313" key="4">
    <source>
        <dbReference type="Proteomes" id="UP000258309"/>
    </source>
</evidence>
<evidence type="ECO:0000256" key="1">
    <source>
        <dbReference type="ARBA" id="ARBA00023242"/>
    </source>
</evidence>
<dbReference type="PANTHER" id="PTHR46910:SF25">
    <property type="entry name" value="ABC-TRANSPORTER-REGULATING TRANSCRIPTION FACTOR"/>
    <property type="match status" value="1"/>
</dbReference>
<gene>
    <name evidence="3" type="ORF">B7463_g4120</name>
</gene>
<dbReference type="OMA" id="GRERPQC"/>
<dbReference type="CDD" id="cd12148">
    <property type="entry name" value="fungal_TF_MHR"/>
    <property type="match status" value="1"/>
</dbReference>
<dbReference type="EMBL" id="NCSJ02000059">
    <property type="protein sequence ID" value="RFU32207.1"/>
    <property type="molecule type" value="Genomic_DNA"/>
</dbReference>
<dbReference type="InterPro" id="IPR050987">
    <property type="entry name" value="AtrR-like"/>
</dbReference>
<feature type="non-terminal residue" evidence="3">
    <location>
        <position position="627"/>
    </location>
</feature>
<comment type="caution">
    <text evidence="3">The sequence shown here is derived from an EMBL/GenBank/DDBJ whole genome shotgun (WGS) entry which is preliminary data.</text>
</comment>
<dbReference type="InterPro" id="IPR007219">
    <property type="entry name" value="XnlR_reg_dom"/>
</dbReference>
<feature type="non-terminal residue" evidence="3">
    <location>
        <position position="1"/>
    </location>
</feature>
<dbReference type="STRING" id="5539.A0A3E2HFQ7"/>
<proteinExistence type="predicted"/>
<dbReference type="GO" id="GO:0003677">
    <property type="term" value="F:DNA binding"/>
    <property type="evidence" value="ECO:0007669"/>
    <property type="project" value="InterPro"/>
</dbReference>
<keyword evidence="1" id="KW-0539">Nucleus</keyword>
<dbReference type="PANTHER" id="PTHR46910">
    <property type="entry name" value="TRANSCRIPTION FACTOR PDR1"/>
    <property type="match status" value="1"/>
</dbReference>
<organism evidence="3 4">
    <name type="scientific">Scytalidium lignicola</name>
    <name type="common">Hyphomycete</name>
    <dbReference type="NCBI Taxonomy" id="5539"/>
    <lineage>
        <taxon>Eukaryota</taxon>
        <taxon>Fungi</taxon>
        <taxon>Dikarya</taxon>
        <taxon>Ascomycota</taxon>
        <taxon>Pezizomycotina</taxon>
        <taxon>Leotiomycetes</taxon>
        <taxon>Leotiomycetes incertae sedis</taxon>
        <taxon>Scytalidium</taxon>
    </lineage>
</organism>
<protein>
    <recommendedName>
        <fullName evidence="2">Xylanolytic transcriptional activator regulatory domain-containing protein</fullName>
    </recommendedName>
</protein>
<accession>A0A3E2HFQ7</accession>
<dbReference type="GO" id="GO:0006351">
    <property type="term" value="P:DNA-templated transcription"/>
    <property type="evidence" value="ECO:0007669"/>
    <property type="project" value="InterPro"/>
</dbReference>
<dbReference type="Pfam" id="PF04082">
    <property type="entry name" value="Fungal_trans"/>
    <property type="match status" value="1"/>
</dbReference>
<evidence type="ECO:0000259" key="2">
    <source>
        <dbReference type="Pfam" id="PF04082"/>
    </source>
</evidence>